<feature type="region of interest" description="Disordered" evidence="2">
    <location>
        <begin position="357"/>
        <end position="394"/>
    </location>
</feature>
<dbReference type="AlphaFoldDB" id="A0A830H4R4"/>
<gene>
    <name evidence="4" type="ORF">PPROV_000090300</name>
</gene>
<feature type="region of interest" description="Disordered" evidence="2">
    <location>
        <begin position="55"/>
        <end position="84"/>
    </location>
</feature>
<evidence type="ECO:0000313" key="4">
    <source>
        <dbReference type="EMBL" id="GHP02146.1"/>
    </source>
</evidence>
<keyword evidence="3" id="KW-0732">Signal</keyword>
<organism evidence="4 5">
    <name type="scientific">Pycnococcus provasolii</name>
    <dbReference type="NCBI Taxonomy" id="41880"/>
    <lineage>
        <taxon>Eukaryota</taxon>
        <taxon>Viridiplantae</taxon>
        <taxon>Chlorophyta</taxon>
        <taxon>Pseudoscourfieldiophyceae</taxon>
        <taxon>Pseudoscourfieldiales</taxon>
        <taxon>Pycnococcaceae</taxon>
        <taxon>Pycnococcus</taxon>
    </lineage>
</organism>
<dbReference type="EMBL" id="BNJQ01000002">
    <property type="protein sequence ID" value="GHP02146.1"/>
    <property type="molecule type" value="Genomic_DNA"/>
</dbReference>
<name>A0A830H4R4_9CHLO</name>
<evidence type="ECO:0000256" key="3">
    <source>
        <dbReference type="SAM" id="SignalP"/>
    </source>
</evidence>
<keyword evidence="5" id="KW-1185">Reference proteome</keyword>
<feature type="chain" id="PRO_5032359948" evidence="3">
    <location>
        <begin position="16"/>
        <end position="562"/>
    </location>
</feature>
<evidence type="ECO:0000256" key="2">
    <source>
        <dbReference type="SAM" id="MobiDB-lite"/>
    </source>
</evidence>
<evidence type="ECO:0000256" key="1">
    <source>
        <dbReference type="SAM" id="Coils"/>
    </source>
</evidence>
<evidence type="ECO:0000313" key="5">
    <source>
        <dbReference type="Proteomes" id="UP000660262"/>
    </source>
</evidence>
<protein>
    <submittedName>
        <fullName evidence="4">Uncharacterized protein</fullName>
    </submittedName>
</protein>
<accession>A0A830H4R4</accession>
<sequence length="562" mass="61184">MSAPLLRLPFSVVVAVDSAILMVPLGGSSSHHQQQTTTTTTTTTLHLTVWEIPQQQQQPTLEEGQQQQQQQPCPPPVPLLLPNNSSTSPPVLYSELDRAWHPYPESYRVQLHIPNMKDVYFAIRHSDSNNNNNNNKLFQMSWCESKTSAPPQYSVVSGKSPTEVWTTFLLRVHHRLTADVRAKLPRSGLEAVGLTNATVLRALGHKKQQHNNKSSAATTTATIAGVVTIGDAKTNLQAMTATTTTTAAGGVVQQKPFRIRDAFPAPAHDDWGAIRRLANTIAADDRAVELATEMAREAQAEKKAAAERARERAIQAILLEYDNGTMISSPSMTSMDDDEDDDMAAGLDVRLMRRARRDAGKPVGESSPKLHSRGGGGGGRGRKQKAQASKRPLFPLKESRVGSDYQVSLCGGGGMRMRDPMDMGGTPLLLPDDEEFLHWKDTEDLLVVNRNRSRNKKRKAAGGGGGGGGGFTAAATAKLARRQELVIAQAAAAVAKVRETTMPPFPASSFFNAYLTLLQQPEDKVYSSWLADRVGDFAKYCGMPGVRTDGRKKVRKLAEFCA</sequence>
<feature type="coiled-coil region" evidence="1">
    <location>
        <begin position="288"/>
        <end position="316"/>
    </location>
</feature>
<reference evidence="4" key="1">
    <citation type="submission" date="2020-10" db="EMBL/GenBank/DDBJ databases">
        <title>Unveiling of a novel bifunctional photoreceptor, Dualchrome1, isolated from a cosmopolitan green alga.</title>
        <authorList>
            <person name="Suzuki S."/>
            <person name="Kawachi M."/>
        </authorList>
    </citation>
    <scope>NUCLEOTIDE SEQUENCE</scope>
    <source>
        <strain evidence="4">NIES 2893</strain>
    </source>
</reference>
<dbReference type="Proteomes" id="UP000660262">
    <property type="component" value="Unassembled WGS sequence"/>
</dbReference>
<feature type="signal peptide" evidence="3">
    <location>
        <begin position="1"/>
        <end position="15"/>
    </location>
</feature>
<feature type="compositionally biased region" description="Low complexity" evidence="2">
    <location>
        <begin position="55"/>
        <end position="71"/>
    </location>
</feature>
<comment type="caution">
    <text evidence="4">The sequence shown here is derived from an EMBL/GenBank/DDBJ whole genome shotgun (WGS) entry which is preliminary data.</text>
</comment>
<keyword evidence="1" id="KW-0175">Coiled coil</keyword>
<proteinExistence type="predicted"/>